<accession>A0A0A9ELV8</accession>
<dbReference type="AlphaFoldDB" id="A0A0A9ELV8"/>
<reference evidence="2" key="1">
    <citation type="submission" date="2014-09" db="EMBL/GenBank/DDBJ databases">
        <authorList>
            <person name="Magalhaes I.L.F."/>
            <person name="Oliveira U."/>
            <person name="Santos F.R."/>
            <person name="Vidigal T.H.D.A."/>
            <person name="Brescovit A.D."/>
            <person name="Santos A.J."/>
        </authorList>
    </citation>
    <scope>NUCLEOTIDE SEQUENCE</scope>
    <source>
        <tissue evidence="2">Shoot tissue taken approximately 20 cm above the soil surface</tissue>
    </source>
</reference>
<sequence length="116" mass="13226">MVSWVALQSLSLSPCSAVRWMCSEDRQARVDGDGDGDGFRWRCWWYGEGRRKKTSPTLLQLQPLPPEAPLLLADTTAIVATNAPAPARMMLLFQSWIFLPIFSWCSWDREKQRGNP</sequence>
<organism evidence="2">
    <name type="scientific">Arundo donax</name>
    <name type="common">Giant reed</name>
    <name type="synonym">Donax arundinaceus</name>
    <dbReference type="NCBI Taxonomy" id="35708"/>
    <lineage>
        <taxon>Eukaryota</taxon>
        <taxon>Viridiplantae</taxon>
        <taxon>Streptophyta</taxon>
        <taxon>Embryophyta</taxon>
        <taxon>Tracheophyta</taxon>
        <taxon>Spermatophyta</taxon>
        <taxon>Magnoliopsida</taxon>
        <taxon>Liliopsida</taxon>
        <taxon>Poales</taxon>
        <taxon>Poaceae</taxon>
        <taxon>PACMAD clade</taxon>
        <taxon>Arundinoideae</taxon>
        <taxon>Arundineae</taxon>
        <taxon>Arundo</taxon>
    </lineage>
</organism>
<evidence type="ECO:0008006" key="3">
    <source>
        <dbReference type="Google" id="ProtNLM"/>
    </source>
</evidence>
<reference evidence="2" key="2">
    <citation type="journal article" date="2015" name="Data Brief">
        <title>Shoot transcriptome of the giant reed, Arundo donax.</title>
        <authorList>
            <person name="Barrero R.A."/>
            <person name="Guerrero F.D."/>
            <person name="Moolhuijzen P."/>
            <person name="Goolsby J.A."/>
            <person name="Tidwell J."/>
            <person name="Bellgard S.E."/>
            <person name="Bellgard M.I."/>
        </authorList>
    </citation>
    <scope>NUCLEOTIDE SEQUENCE</scope>
    <source>
        <tissue evidence="2">Shoot tissue taken approximately 20 cm above the soil surface</tissue>
    </source>
</reference>
<feature type="chain" id="PRO_5002064378" description="Secreted protein" evidence="1">
    <location>
        <begin position="18"/>
        <end position="116"/>
    </location>
</feature>
<proteinExistence type="predicted"/>
<feature type="signal peptide" evidence="1">
    <location>
        <begin position="1"/>
        <end position="17"/>
    </location>
</feature>
<evidence type="ECO:0000256" key="1">
    <source>
        <dbReference type="SAM" id="SignalP"/>
    </source>
</evidence>
<evidence type="ECO:0000313" key="2">
    <source>
        <dbReference type="EMBL" id="JAD98845.1"/>
    </source>
</evidence>
<dbReference type="EMBL" id="GBRH01199050">
    <property type="protein sequence ID" value="JAD98845.1"/>
    <property type="molecule type" value="Transcribed_RNA"/>
</dbReference>
<name>A0A0A9ELV8_ARUDO</name>
<protein>
    <recommendedName>
        <fullName evidence="3">Secreted protein</fullName>
    </recommendedName>
</protein>
<keyword evidence="1" id="KW-0732">Signal</keyword>